<evidence type="ECO:0000256" key="5">
    <source>
        <dbReference type="ARBA" id="ARBA00022692"/>
    </source>
</evidence>
<sequence>MTDDSEPRWLMTSEWGAYGKTTCGSWSPTLILMGFLMGTIIIHRALKEFFTRLWSAQYSTYRGEAEIQMIFRNRKVILERHVPLYGSGALFSHIGGLLAYWLGISVLSSLDIIEKFFGIAVICWKRYRKNKV</sequence>
<keyword evidence="3 12" id="KW-0813">Transport</keyword>
<keyword evidence="5 12" id="KW-0812">Transmembrane</keyword>
<keyword evidence="11 12" id="KW-0407">Ion channel</keyword>
<evidence type="ECO:0000256" key="3">
    <source>
        <dbReference type="ARBA" id="ARBA00022448"/>
    </source>
</evidence>
<evidence type="ECO:0000256" key="7">
    <source>
        <dbReference type="ARBA" id="ARBA00023053"/>
    </source>
</evidence>
<dbReference type="Pfam" id="PF00858">
    <property type="entry name" value="ASC"/>
    <property type="match status" value="1"/>
</dbReference>
<keyword evidence="15" id="KW-1185">Reference proteome</keyword>
<feature type="transmembrane region" description="Helical" evidence="13">
    <location>
        <begin position="26"/>
        <end position="46"/>
    </location>
</feature>
<dbReference type="InterPro" id="IPR001873">
    <property type="entry name" value="ENaC"/>
</dbReference>
<evidence type="ECO:0000256" key="8">
    <source>
        <dbReference type="ARBA" id="ARBA00023065"/>
    </source>
</evidence>
<name>A0A4Y2GCH6_ARAVE</name>
<accession>A0A4Y2GCH6</accession>
<keyword evidence="8 12" id="KW-0406">Ion transport</keyword>
<comment type="similarity">
    <text evidence="2 12">Belongs to the amiloride-sensitive sodium channel (TC 1.A.6) family.</text>
</comment>
<evidence type="ECO:0000256" key="11">
    <source>
        <dbReference type="ARBA" id="ARBA00023303"/>
    </source>
</evidence>
<evidence type="ECO:0000256" key="9">
    <source>
        <dbReference type="ARBA" id="ARBA00023136"/>
    </source>
</evidence>
<organism evidence="14 15">
    <name type="scientific">Araneus ventricosus</name>
    <name type="common">Orbweaver spider</name>
    <name type="synonym">Epeira ventricosa</name>
    <dbReference type="NCBI Taxonomy" id="182803"/>
    <lineage>
        <taxon>Eukaryota</taxon>
        <taxon>Metazoa</taxon>
        <taxon>Ecdysozoa</taxon>
        <taxon>Arthropoda</taxon>
        <taxon>Chelicerata</taxon>
        <taxon>Arachnida</taxon>
        <taxon>Araneae</taxon>
        <taxon>Araneomorphae</taxon>
        <taxon>Entelegynae</taxon>
        <taxon>Araneoidea</taxon>
        <taxon>Araneidae</taxon>
        <taxon>Araneus</taxon>
    </lineage>
</organism>
<reference evidence="14 15" key="1">
    <citation type="journal article" date="2019" name="Sci. Rep.">
        <title>Orb-weaving spider Araneus ventricosus genome elucidates the spidroin gene catalogue.</title>
        <authorList>
            <person name="Kono N."/>
            <person name="Nakamura H."/>
            <person name="Ohtoshi R."/>
            <person name="Moran D.A.P."/>
            <person name="Shinohara A."/>
            <person name="Yoshida Y."/>
            <person name="Fujiwara M."/>
            <person name="Mori M."/>
            <person name="Tomita M."/>
            <person name="Arakawa K."/>
        </authorList>
    </citation>
    <scope>NUCLEOTIDE SEQUENCE [LARGE SCALE GENOMIC DNA]</scope>
</reference>
<dbReference type="OrthoDB" id="6021021at2759"/>
<comment type="caution">
    <text evidence="14">The sequence shown here is derived from an EMBL/GenBank/DDBJ whole genome shotgun (WGS) entry which is preliminary data.</text>
</comment>
<keyword evidence="10 12" id="KW-0739">Sodium transport</keyword>
<evidence type="ECO:0000256" key="4">
    <source>
        <dbReference type="ARBA" id="ARBA00022461"/>
    </source>
</evidence>
<evidence type="ECO:0000256" key="1">
    <source>
        <dbReference type="ARBA" id="ARBA00004141"/>
    </source>
</evidence>
<gene>
    <name evidence="14" type="ORF">AVEN_219077_1</name>
</gene>
<keyword evidence="7" id="KW-0915">Sodium</keyword>
<evidence type="ECO:0000256" key="10">
    <source>
        <dbReference type="ARBA" id="ARBA00023201"/>
    </source>
</evidence>
<proteinExistence type="inferred from homology"/>
<evidence type="ECO:0000256" key="13">
    <source>
        <dbReference type="SAM" id="Phobius"/>
    </source>
</evidence>
<evidence type="ECO:0000313" key="14">
    <source>
        <dbReference type="EMBL" id="GBM50308.1"/>
    </source>
</evidence>
<evidence type="ECO:0000256" key="6">
    <source>
        <dbReference type="ARBA" id="ARBA00022989"/>
    </source>
</evidence>
<evidence type="ECO:0000256" key="12">
    <source>
        <dbReference type="RuleBase" id="RU000679"/>
    </source>
</evidence>
<evidence type="ECO:0000256" key="2">
    <source>
        <dbReference type="ARBA" id="ARBA00007193"/>
    </source>
</evidence>
<dbReference type="GO" id="GO:0005272">
    <property type="term" value="F:sodium channel activity"/>
    <property type="evidence" value="ECO:0007669"/>
    <property type="project" value="UniProtKB-KW"/>
</dbReference>
<dbReference type="EMBL" id="BGPR01001292">
    <property type="protein sequence ID" value="GBM50308.1"/>
    <property type="molecule type" value="Genomic_DNA"/>
</dbReference>
<keyword evidence="6 13" id="KW-1133">Transmembrane helix</keyword>
<keyword evidence="9 13" id="KW-0472">Membrane</keyword>
<keyword evidence="4 12" id="KW-0894">Sodium channel</keyword>
<dbReference type="Gene3D" id="1.10.287.770">
    <property type="entry name" value="YojJ-like"/>
    <property type="match status" value="1"/>
</dbReference>
<feature type="transmembrane region" description="Helical" evidence="13">
    <location>
        <begin position="82"/>
        <end position="101"/>
    </location>
</feature>
<dbReference type="Proteomes" id="UP000499080">
    <property type="component" value="Unassembled WGS sequence"/>
</dbReference>
<dbReference type="AlphaFoldDB" id="A0A4Y2GCH6"/>
<dbReference type="GO" id="GO:0016020">
    <property type="term" value="C:membrane"/>
    <property type="evidence" value="ECO:0007669"/>
    <property type="project" value="UniProtKB-SubCell"/>
</dbReference>
<protein>
    <submittedName>
        <fullName evidence="14">Uncharacterized protein</fullName>
    </submittedName>
</protein>
<comment type="subcellular location">
    <subcellularLocation>
        <location evidence="1">Membrane</location>
        <topology evidence="1">Multi-pass membrane protein</topology>
    </subcellularLocation>
</comment>
<evidence type="ECO:0000313" key="15">
    <source>
        <dbReference type="Proteomes" id="UP000499080"/>
    </source>
</evidence>